<comment type="caution">
    <text evidence="3">The sequence shown here is derived from an EMBL/GenBank/DDBJ whole genome shotgun (WGS) entry which is preliminary data.</text>
</comment>
<evidence type="ECO:0000313" key="3">
    <source>
        <dbReference type="EMBL" id="MCX8998730.1"/>
    </source>
</evidence>
<dbReference type="EMBL" id="JANFPI010000001">
    <property type="protein sequence ID" value="MCX8996231.1"/>
    <property type="molecule type" value="Genomic_DNA"/>
</dbReference>
<keyword evidence="4" id="KW-1185">Reference proteome</keyword>
<accession>A0AAE3N3Q4</accession>
<dbReference type="RefSeq" id="WP_306409979.1">
    <property type="nucleotide sequence ID" value="NZ_JANFPI010000001.1"/>
</dbReference>
<protein>
    <submittedName>
        <fullName evidence="3">Uncharacterized protein</fullName>
    </submittedName>
</protein>
<name>A0AAE3N3Q4_9HYPH</name>
<evidence type="ECO:0000313" key="4">
    <source>
        <dbReference type="Proteomes" id="UP001208771"/>
    </source>
</evidence>
<reference evidence="3" key="1">
    <citation type="submission" date="2022-07" db="EMBL/GenBank/DDBJ databases">
        <title>Ectorhizobium quercum gen.nov., sp. nov.</title>
        <authorList>
            <person name="Ma T."/>
            <person name="Li Y."/>
        </authorList>
    </citation>
    <scope>NUCLEOTIDE SEQUENCE</scope>
    <source>
        <strain evidence="3">BDR2-2</strain>
    </source>
</reference>
<gene>
    <name evidence="2" type="ORF">NOF55_03850</name>
    <name evidence="3" type="ORF">NOF55_16575</name>
</gene>
<proteinExistence type="predicted"/>
<evidence type="ECO:0000313" key="2">
    <source>
        <dbReference type="EMBL" id="MCX8996231.1"/>
    </source>
</evidence>
<organism evidence="3 4">
    <name type="scientific">Ectorhizobium quercum</name>
    <dbReference type="NCBI Taxonomy" id="2965071"/>
    <lineage>
        <taxon>Bacteria</taxon>
        <taxon>Pseudomonadati</taxon>
        <taxon>Pseudomonadota</taxon>
        <taxon>Alphaproteobacteria</taxon>
        <taxon>Hyphomicrobiales</taxon>
        <taxon>Rhizobiaceae</taxon>
        <taxon>Ectorhizobium</taxon>
    </lineage>
</organism>
<dbReference type="Proteomes" id="UP001208771">
    <property type="component" value="Unassembled WGS sequence"/>
</dbReference>
<dbReference type="AlphaFoldDB" id="A0AAE3N3Q4"/>
<dbReference type="EMBL" id="JANFPI010000005">
    <property type="protein sequence ID" value="MCX8998730.1"/>
    <property type="molecule type" value="Genomic_DNA"/>
</dbReference>
<feature type="region of interest" description="Disordered" evidence="1">
    <location>
        <begin position="48"/>
        <end position="74"/>
    </location>
</feature>
<evidence type="ECO:0000256" key="1">
    <source>
        <dbReference type="SAM" id="MobiDB-lite"/>
    </source>
</evidence>
<sequence length="74" mass="8191">MKVEIEFYRTRNRDDAHAVVGREVAEAADLADAIEIARRLAQTLGMPQRPDAMTIRDGQGNELYSGDPGAIETF</sequence>